<dbReference type="PANTHER" id="PTHR32263">
    <property type="entry name" value="INACTIVE POLY [ADP-RIBOSE] POLYMERASE SRO4-RELATED"/>
    <property type="match status" value="1"/>
</dbReference>
<dbReference type="InterPro" id="IPR057823">
    <property type="entry name" value="WWE_RCD1"/>
</dbReference>
<dbReference type="Pfam" id="PF23467">
    <property type="entry name" value="WWE_5"/>
    <property type="match status" value="1"/>
</dbReference>
<keyword evidence="3" id="KW-0346">Stress response</keyword>
<sequence length="630" mass="71097">MAAMNEKVLGKYGRNISSLKRKRDKPAAPCTAVCNTSKLYQPPADNSGVRFYVDEAHKAKIRCHFNMQIIQSYHNFMTSALPKRILLRQGGEWKDFPQQIVKLAHTDFRTKKTITEGEYQNQLFLLDFVHMTFIDSKTDLQRPIAWIDENGKQYFPESFVEDQVLYRKKDFGNGNNVYIAVEPDETREMKDYVGALESYAESSNFESRFDDVSSVKRARAEKSATGRKTGGVGETIGENELHTLLPIPCRPLLQDKLGEQSRAQLAVSVVQKLLLQGLSTVLGSKDIVGIYRTPMLDNFKESRFNLFKKQVERTNCKRGNANVRYAWLACSKSSVDEMMLNGILQFKKPAKCPDYGIGTILAPANCSNTWYGPDHNLSDGQNLFVNYSDVDENGIVHMMLCRVIMGNVEIVHHGSRQHRPSNEYFDSGVDDLKKPQHYIVWDINLNSHVYSEFVVTIKLPSSVKDSPATQEDCHNLSDVSSLVLSSGLPDTVSQTSSTVGAAAACKSNNKHPHMHKQDMNLQTSPALGGQYEAPMLGDKVERAPSTPWMPFSMLFAAISTKVFAEKMDMVNSCYEEFKSKKISRVDLVKKLRHIVGDKMLISTIMQLQDKLPPMSRHETPNKWNKVMAKP</sequence>
<evidence type="ECO:0000259" key="5">
    <source>
        <dbReference type="PROSITE" id="PS51059"/>
    </source>
</evidence>
<evidence type="ECO:0008006" key="9">
    <source>
        <dbReference type="Google" id="ProtNLM"/>
    </source>
</evidence>
<dbReference type="Gene3D" id="3.90.228.10">
    <property type="match status" value="1"/>
</dbReference>
<dbReference type="GO" id="GO:0003950">
    <property type="term" value="F:NAD+ poly-ADP-ribosyltransferase activity"/>
    <property type="evidence" value="ECO:0007669"/>
    <property type="project" value="InterPro"/>
</dbReference>
<dbReference type="InterPro" id="IPR022003">
    <property type="entry name" value="RST"/>
</dbReference>
<evidence type="ECO:0000313" key="8">
    <source>
        <dbReference type="Proteomes" id="UP000032180"/>
    </source>
</evidence>
<dbReference type="PROSITE" id="PS51879">
    <property type="entry name" value="RST"/>
    <property type="match status" value="1"/>
</dbReference>
<dbReference type="EnsemblPlants" id="LPERR01G17710.5">
    <property type="protein sequence ID" value="LPERR01G17710.5"/>
    <property type="gene ID" value="LPERR01G17710"/>
</dbReference>
<comment type="subcellular location">
    <subcellularLocation>
        <location evidence="1">Nucleus</location>
    </subcellularLocation>
</comment>
<dbReference type="SUPFAM" id="SSF56399">
    <property type="entry name" value="ADP-ribosylation"/>
    <property type="match status" value="1"/>
</dbReference>
<evidence type="ECO:0000256" key="4">
    <source>
        <dbReference type="ARBA" id="ARBA00023242"/>
    </source>
</evidence>
<dbReference type="Pfam" id="PF12174">
    <property type="entry name" value="RST"/>
    <property type="match status" value="1"/>
</dbReference>
<evidence type="ECO:0000256" key="2">
    <source>
        <dbReference type="ARBA" id="ARBA00022473"/>
    </source>
</evidence>
<dbReference type="Proteomes" id="UP000032180">
    <property type="component" value="Chromosome 1"/>
</dbReference>
<reference evidence="7" key="3">
    <citation type="submission" date="2015-04" db="UniProtKB">
        <authorList>
            <consortium name="EnsemblPlants"/>
        </authorList>
    </citation>
    <scope>IDENTIFICATION</scope>
</reference>
<organism evidence="7 8">
    <name type="scientific">Leersia perrieri</name>
    <dbReference type="NCBI Taxonomy" id="77586"/>
    <lineage>
        <taxon>Eukaryota</taxon>
        <taxon>Viridiplantae</taxon>
        <taxon>Streptophyta</taxon>
        <taxon>Embryophyta</taxon>
        <taxon>Tracheophyta</taxon>
        <taxon>Spermatophyta</taxon>
        <taxon>Magnoliopsida</taxon>
        <taxon>Liliopsida</taxon>
        <taxon>Poales</taxon>
        <taxon>Poaceae</taxon>
        <taxon>BOP clade</taxon>
        <taxon>Oryzoideae</taxon>
        <taxon>Oryzeae</taxon>
        <taxon>Oryzinae</taxon>
        <taxon>Leersia</taxon>
    </lineage>
</organism>
<name>A0A0D9V2B2_9ORYZ</name>
<dbReference type="GO" id="GO:0005634">
    <property type="term" value="C:nucleus"/>
    <property type="evidence" value="ECO:0007669"/>
    <property type="project" value="UniProtKB-SubCell"/>
</dbReference>
<feature type="domain" description="RST" evidence="6">
    <location>
        <begin position="542"/>
        <end position="613"/>
    </location>
</feature>
<dbReference type="PROSITE" id="PS51059">
    <property type="entry name" value="PARP_CATALYTIC"/>
    <property type="match status" value="1"/>
</dbReference>
<evidence type="ECO:0000256" key="1">
    <source>
        <dbReference type="ARBA" id="ARBA00004123"/>
    </source>
</evidence>
<keyword evidence="4" id="KW-0539">Nucleus</keyword>
<reference evidence="8" key="2">
    <citation type="submission" date="2013-12" db="EMBL/GenBank/DDBJ databases">
        <authorList>
            <person name="Yu Y."/>
            <person name="Lee S."/>
            <person name="de Baynast K."/>
            <person name="Wissotski M."/>
            <person name="Liu L."/>
            <person name="Talag J."/>
            <person name="Goicoechea J."/>
            <person name="Angelova A."/>
            <person name="Jetty R."/>
            <person name="Kudrna D."/>
            <person name="Golser W."/>
            <person name="Rivera L."/>
            <person name="Zhang J."/>
            <person name="Wing R."/>
        </authorList>
    </citation>
    <scope>NUCLEOTIDE SEQUENCE</scope>
</reference>
<dbReference type="STRING" id="77586.A0A0D9V2B2"/>
<evidence type="ECO:0000313" key="7">
    <source>
        <dbReference type="EnsemblPlants" id="LPERR01G17710.5"/>
    </source>
</evidence>
<dbReference type="InterPro" id="IPR044964">
    <property type="entry name" value="RCD1/SRO1-5"/>
</dbReference>
<keyword evidence="2" id="KW-0217">Developmental protein</keyword>
<reference evidence="7 8" key="1">
    <citation type="submission" date="2012-08" db="EMBL/GenBank/DDBJ databases">
        <title>Oryza genome evolution.</title>
        <authorList>
            <person name="Wing R.A."/>
        </authorList>
    </citation>
    <scope>NUCLEOTIDE SEQUENCE</scope>
</reference>
<dbReference type="eggNOG" id="ENOG502QZEX">
    <property type="taxonomic scope" value="Eukaryota"/>
</dbReference>
<dbReference type="PANTHER" id="PTHR32263:SF10">
    <property type="entry name" value="OS10G0577800 PROTEIN"/>
    <property type="match status" value="1"/>
</dbReference>
<dbReference type="InterPro" id="IPR012317">
    <property type="entry name" value="Poly(ADP-ribose)pol_cat_dom"/>
</dbReference>
<feature type="domain" description="PARP catalytic" evidence="5">
    <location>
        <begin position="252"/>
        <end position="478"/>
    </location>
</feature>
<keyword evidence="8" id="KW-1185">Reference proteome</keyword>
<dbReference type="Gramene" id="LPERR01G17710.5">
    <property type="protein sequence ID" value="LPERR01G17710.5"/>
    <property type="gene ID" value="LPERR01G17710"/>
</dbReference>
<accession>A0A0D9V2B2</accession>
<evidence type="ECO:0000256" key="3">
    <source>
        <dbReference type="ARBA" id="ARBA00023016"/>
    </source>
</evidence>
<evidence type="ECO:0000259" key="6">
    <source>
        <dbReference type="PROSITE" id="PS51879"/>
    </source>
</evidence>
<protein>
    <recommendedName>
        <fullName evidence="9">PARP</fullName>
    </recommendedName>
</protein>
<proteinExistence type="predicted"/>
<dbReference type="AlphaFoldDB" id="A0A0D9V2B2"/>